<dbReference type="CDD" id="cd05379">
    <property type="entry name" value="CAP_bacterial"/>
    <property type="match status" value="1"/>
</dbReference>
<feature type="chain" id="PRO_5019580082" evidence="1">
    <location>
        <begin position="23"/>
        <end position="315"/>
    </location>
</feature>
<dbReference type="Pfam" id="PF00188">
    <property type="entry name" value="CAP"/>
    <property type="match status" value="1"/>
</dbReference>
<dbReference type="AlphaFoldDB" id="A0A418WWY5"/>
<dbReference type="Proteomes" id="UP000285190">
    <property type="component" value="Unassembled WGS sequence"/>
</dbReference>
<evidence type="ECO:0000313" key="4">
    <source>
        <dbReference type="Proteomes" id="UP000285190"/>
    </source>
</evidence>
<protein>
    <submittedName>
        <fullName evidence="3">CAP domain-containing protein</fullName>
    </submittedName>
</protein>
<dbReference type="SUPFAM" id="SSF55797">
    <property type="entry name" value="PR-1-like"/>
    <property type="match status" value="1"/>
</dbReference>
<feature type="domain" description="SCP" evidence="2">
    <location>
        <begin position="63"/>
        <end position="187"/>
    </location>
</feature>
<dbReference type="OrthoDB" id="5372233at2"/>
<dbReference type="InterPro" id="IPR014044">
    <property type="entry name" value="CAP_dom"/>
</dbReference>
<dbReference type="PROSITE" id="PS51257">
    <property type="entry name" value="PROKAR_LIPOPROTEIN"/>
    <property type="match status" value="1"/>
</dbReference>
<sequence>MLLPLRRRSLPLMLLASILVSACGGGGGDSAAPASRAVTTIAIQEPGAPTVTGNTALDGINWFNFRRQQLGLSTLTRSNTLDASAQGHSNYQAINGVISHVQTMGMPGFTGASLANRLAAAGYNFTQGSHAYGEVISSTSSTSGVYAAEGLITAIYHRFVILEPMFKEIGAGTAVSAGGYTYFTTNFGANGLETGLGKGNIVTYPFKDQLRVPRNFFSDDELPDPVPGKNEVGFPISIHADILATVTVQSFTVQPRGGASLPVQLLARANDAKTPTSVAAIVPLDPLTAGTTYDVQFAGTVNGVNVTRSWSFTTQ</sequence>
<keyword evidence="4" id="KW-1185">Reference proteome</keyword>
<organism evidence="3 4">
    <name type="scientific">Noviherbaspirillum cavernae</name>
    <dbReference type="NCBI Taxonomy" id="2320862"/>
    <lineage>
        <taxon>Bacteria</taxon>
        <taxon>Pseudomonadati</taxon>
        <taxon>Pseudomonadota</taxon>
        <taxon>Betaproteobacteria</taxon>
        <taxon>Burkholderiales</taxon>
        <taxon>Oxalobacteraceae</taxon>
        <taxon>Noviherbaspirillum</taxon>
    </lineage>
</organism>
<gene>
    <name evidence="3" type="ORF">D3870_00095</name>
</gene>
<evidence type="ECO:0000259" key="2">
    <source>
        <dbReference type="Pfam" id="PF00188"/>
    </source>
</evidence>
<dbReference type="InterPro" id="IPR035940">
    <property type="entry name" value="CAP_sf"/>
</dbReference>
<comment type="caution">
    <text evidence="3">The sequence shown here is derived from an EMBL/GenBank/DDBJ whole genome shotgun (WGS) entry which is preliminary data.</text>
</comment>
<evidence type="ECO:0000313" key="3">
    <source>
        <dbReference type="EMBL" id="RJG04633.1"/>
    </source>
</evidence>
<reference evidence="3 4" key="1">
    <citation type="submission" date="2018-09" db="EMBL/GenBank/DDBJ databases">
        <authorList>
            <person name="Zhu H."/>
        </authorList>
    </citation>
    <scope>NUCLEOTIDE SEQUENCE [LARGE SCALE GENOMIC DNA]</scope>
    <source>
        <strain evidence="3 4">K2R10-39</strain>
    </source>
</reference>
<name>A0A418WWY5_9BURK</name>
<evidence type="ECO:0000256" key="1">
    <source>
        <dbReference type="SAM" id="SignalP"/>
    </source>
</evidence>
<dbReference type="RefSeq" id="WP_119735647.1">
    <property type="nucleotide sequence ID" value="NZ_QYUN01000002.1"/>
</dbReference>
<keyword evidence="1" id="KW-0732">Signal</keyword>
<feature type="signal peptide" evidence="1">
    <location>
        <begin position="1"/>
        <end position="22"/>
    </location>
</feature>
<dbReference type="PANTHER" id="PTHR31157:SF1">
    <property type="entry name" value="SCP DOMAIN-CONTAINING PROTEIN"/>
    <property type="match status" value="1"/>
</dbReference>
<dbReference type="Gene3D" id="3.40.33.10">
    <property type="entry name" value="CAP"/>
    <property type="match status" value="1"/>
</dbReference>
<accession>A0A418WWY5</accession>
<dbReference type="EMBL" id="QYUN01000002">
    <property type="protein sequence ID" value="RJG04633.1"/>
    <property type="molecule type" value="Genomic_DNA"/>
</dbReference>
<proteinExistence type="predicted"/>
<dbReference type="PANTHER" id="PTHR31157">
    <property type="entry name" value="SCP DOMAIN-CONTAINING PROTEIN"/>
    <property type="match status" value="1"/>
</dbReference>